<dbReference type="OrthoDB" id="202537at2759"/>
<dbReference type="Pfam" id="PF00251">
    <property type="entry name" value="Glyco_hydro_32N"/>
    <property type="match status" value="1"/>
</dbReference>
<evidence type="ECO:0000313" key="9">
    <source>
        <dbReference type="Proteomes" id="UP000799302"/>
    </source>
</evidence>
<protein>
    <submittedName>
        <fullName evidence="8">Beta-fructofuranosidase</fullName>
    </submittedName>
</protein>
<dbReference type="SMART" id="SM00640">
    <property type="entry name" value="Glyco_32"/>
    <property type="match status" value="1"/>
</dbReference>
<evidence type="ECO:0000256" key="1">
    <source>
        <dbReference type="ARBA" id="ARBA00009902"/>
    </source>
</evidence>
<sequence>MKLTIAWTAVLALLPYVFCKTSTYVEPTVPTGTPIAGNYSGQLRPQIHFSPPKDFMNDPNGMFLDGNGTYHLYYQYNPTGTVAGNQHWGHATSTDLYTWINQPIALYPTDNQTFVFSGSAVVDTNNTSGFFPGQDNGVVAIYTLAHYNADGTAGPQTQNIAYSLDGGFTFIPYDKNPIIPSTSSQFRDPKVIWFEDHWVAVVSYAVEFTIGFYTSPNLRDWTHASNFTPHGLLGLQYECPNLVSMPIRDSSGTKTGSAWVFQISINPGAPLGGSIAEYFPGNFNGTHFTPYDPVARIADFGKDNYAGQFFYGIPEADDAISIAWASNWQYSQSVPTGPLEGWRSSMSLPRRNYLTNITRVGVVMASTPYDLSPVLGGVIASNSSLENGSLTVDYCKVSSNAVWLSINATGINSTLLTSMSTVNFTFSSATTNESVSGGFYFAADSHFFLDRGKTKGFENPFFTDKVSTTDIVGNSWSAEVVIDRSILEVFLDGGTRSATQTFFSNEPLTKLTRGGSSD</sequence>
<dbReference type="InterPro" id="IPR001362">
    <property type="entry name" value="Glyco_hydro_32"/>
</dbReference>
<dbReference type="CDD" id="cd18622">
    <property type="entry name" value="GH32_Inu-like"/>
    <property type="match status" value="1"/>
</dbReference>
<keyword evidence="9" id="KW-1185">Reference proteome</keyword>
<evidence type="ECO:0000313" key="8">
    <source>
        <dbReference type="EMBL" id="KAF2667489.1"/>
    </source>
</evidence>
<dbReference type="PANTHER" id="PTHR42800:SF2">
    <property type="entry name" value="INVERTASE-RELATED"/>
    <property type="match status" value="1"/>
</dbReference>
<evidence type="ECO:0000256" key="4">
    <source>
        <dbReference type="RuleBase" id="RU362110"/>
    </source>
</evidence>
<keyword evidence="5" id="KW-0732">Signal</keyword>
<dbReference type="GO" id="GO:0004575">
    <property type="term" value="F:sucrose alpha-glucosidase activity"/>
    <property type="evidence" value="ECO:0007669"/>
    <property type="project" value="TreeGrafter"/>
</dbReference>
<feature type="domain" description="Glycosyl hydrolase family 32 C-terminal" evidence="7">
    <location>
        <begin position="439"/>
        <end position="510"/>
    </location>
</feature>
<dbReference type="EMBL" id="MU004237">
    <property type="protein sequence ID" value="KAF2667489.1"/>
    <property type="molecule type" value="Genomic_DNA"/>
</dbReference>
<accession>A0A6A6U5C4</accession>
<keyword evidence="2 4" id="KW-0378">Hydrolase</keyword>
<organism evidence="8 9">
    <name type="scientific">Microthyrium microscopicum</name>
    <dbReference type="NCBI Taxonomy" id="703497"/>
    <lineage>
        <taxon>Eukaryota</taxon>
        <taxon>Fungi</taxon>
        <taxon>Dikarya</taxon>
        <taxon>Ascomycota</taxon>
        <taxon>Pezizomycotina</taxon>
        <taxon>Dothideomycetes</taxon>
        <taxon>Dothideomycetes incertae sedis</taxon>
        <taxon>Microthyriales</taxon>
        <taxon>Microthyriaceae</taxon>
        <taxon>Microthyrium</taxon>
    </lineage>
</organism>
<dbReference type="Gene3D" id="2.60.120.560">
    <property type="entry name" value="Exo-inulinase, domain 1"/>
    <property type="match status" value="1"/>
</dbReference>
<evidence type="ECO:0000259" key="7">
    <source>
        <dbReference type="Pfam" id="PF08244"/>
    </source>
</evidence>
<evidence type="ECO:0000256" key="2">
    <source>
        <dbReference type="ARBA" id="ARBA00022801"/>
    </source>
</evidence>
<dbReference type="PANTHER" id="PTHR42800">
    <property type="entry name" value="EXOINULINASE INUD (AFU_ORTHOLOGUE AFUA_5G00480)"/>
    <property type="match status" value="1"/>
</dbReference>
<dbReference type="FunFam" id="2.115.10.20:FF:000002">
    <property type="entry name" value="Invertase 2"/>
    <property type="match status" value="1"/>
</dbReference>
<dbReference type="InterPro" id="IPR013148">
    <property type="entry name" value="Glyco_hydro_32_N"/>
</dbReference>
<feature type="signal peptide" evidence="5">
    <location>
        <begin position="1"/>
        <end position="19"/>
    </location>
</feature>
<dbReference type="Proteomes" id="UP000799302">
    <property type="component" value="Unassembled WGS sequence"/>
</dbReference>
<gene>
    <name evidence="8" type="ORF">BT63DRAFT_415050</name>
</gene>
<keyword evidence="3 4" id="KW-0326">Glycosidase</keyword>
<dbReference type="InterPro" id="IPR013320">
    <property type="entry name" value="ConA-like_dom_sf"/>
</dbReference>
<evidence type="ECO:0000256" key="3">
    <source>
        <dbReference type="ARBA" id="ARBA00023295"/>
    </source>
</evidence>
<dbReference type="GO" id="GO:0005987">
    <property type="term" value="P:sucrose catabolic process"/>
    <property type="evidence" value="ECO:0007669"/>
    <property type="project" value="TreeGrafter"/>
</dbReference>
<dbReference type="SUPFAM" id="SSF75005">
    <property type="entry name" value="Arabinanase/levansucrase/invertase"/>
    <property type="match status" value="1"/>
</dbReference>
<name>A0A6A6U5C4_9PEZI</name>
<feature type="domain" description="Glycosyl hydrolase family 32 N-terminal" evidence="6">
    <location>
        <begin position="48"/>
        <end position="354"/>
    </location>
</feature>
<proteinExistence type="inferred from homology"/>
<dbReference type="GO" id="GO:0000324">
    <property type="term" value="C:fungal-type vacuole"/>
    <property type="evidence" value="ECO:0007669"/>
    <property type="project" value="TreeGrafter"/>
</dbReference>
<evidence type="ECO:0000259" key="6">
    <source>
        <dbReference type="Pfam" id="PF00251"/>
    </source>
</evidence>
<dbReference type="InterPro" id="IPR018053">
    <property type="entry name" value="Glyco_hydro_32_AS"/>
</dbReference>
<dbReference type="InterPro" id="IPR023296">
    <property type="entry name" value="Glyco_hydro_beta-prop_sf"/>
</dbReference>
<feature type="chain" id="PRO_5025667897" evidence="5">
    <location>
        <begin position="20"/>
        <end position="518"/>
    </location>
</feature>
<dbReference type="Gene3D" id="2.115.10.20">
    <property type="entry name" value="Glycosyl hydrolase domain, family 43"/>
    <property type="match status" value="1"/>
</dbReference>
<evidence type="ECO:0000256" key="5">
    <source>
        <dbReference type="SAM" id="SignalP"/>
    </source>
</evidence>
<comment type="similarity">
    <text evidence="1 4">Belongs to the glycosyl hydrolase 32 family.</text>
</comment>
<reference evidence="8" key="1">
    <citation type="journal article" date="2020" name="Stud. Mycol.">
        <title>101 Dothideomycetes genomes: a test case for predicting lifestyles and emergence of pathogens.</title>
        <authorList>
            <person name="Haridas S."/>
            <person name="Albert R."/>
            <person name="Binder M."/>
            <person name="Bloem J."/>
            <person name="Labutti K."/>
            <person name="Salamov A."/>
            <person name="Andreopoulos B."/>
            <person name="Baker S."/>
            <person name="Barry K."/>
            <person name="Bills G."/>
            <person name="Bluhm B."/>
            <person name="Cannon C."/>
            <person name="Castanera R."/>
            <person name="Culley D."/>
            <person name="Daum C."/>
            <person name="Ezra D."/>
            <person name="Gonzalez J."/>
            <person name="Henrissat B."/>
            <person name="Kuo A."/>
            <person name="Liang C."/>
            <person name="Lipzen A."/>
            <person name="Lutzoni F."/>
            <person name="Magnuson J."/>
            <person name="Mondo S."/>
            <person name="Nolan M."/>
            <person name="Ohm R."/>
            <person name="Pangilinan J."/>
            <person name="Park H.-J."/>
            <person name="Ramirez L."/>
            <person name="Alfaro M."/>
            <person name="Sun H."/>
            <person name="Tritt A."/>
            <person name="Yoshinaga Y."/>
            <person name="Zwiers L.-H."/>
            <person name="Turgeon B."/>
            <person name="Goodwin S."/>
            <person name="Spatafora J."/>
            <person name="Crous P."/>
            <person name="Grigoriev I."/>
        </authorList>
    </citation>
    <scope>NUCLEOTIDE SEQUENCE</scope>
    <source>
        <strain evidence="8">CBS 115976</strain>
    </source>
</reference>
<dbReference type="SUPFAM" id="SSF49899">
    <property type="entry name" value="Concanavalin A-like lectins/glucanases"/>
    <property type="match status" value="1"/>
</dbReference>
<dbReference type="AlphaFoldDB" id="A0A6A6U5C4"/>
<dbReference type="InterPro" id="IPR013189">
    <property type="entry name" value="Glyco_hydro_32_C"/>
</dbReference>
<dbReference type="Pfam" id="PF08244">
    <property type="entry name" value="Glyco_hydro_32C"/>
    <property type="match status" value="1"/>
</dbReference>
<dbReference type="PROSITE" id="PS00609">
    <property type="entry name" value="GLYCOSYL_HYDROL_F32"/>
    <property type="match status" value="1"/>
</dbReference>